<dbReference type="Proteomes" id="UP001241988">
    <property type="component" value="Unassembled WGS sequence"/>
</dbReference>
<protein>
    <submittedName>
        <fullName evidence="1">Uncharacterized protein</fullName>
    </submittedName>
</protein>
<dbReference type="PROSITE" id="PS51257">
    <property type="entry name" value="PROKAR_LIPOPROTEIN"/>
    <property type="match status" value="1"/>
</dbReference>
<organism evidence="1 2">
    <name type="scientific">Planomicrobium stackebrandtii</name>
    <dbReference type="NCBI Taxonomy" id="253160"/>
    <lineage>
        <taxon>Bacteria</taxon>
        <taxon>Bacillati</taxon>
        <taxon>Bacillota</taxon>
        <taxon>Bacilli</taxon>
        <taxon>Bacillales</taxon>
        <taxon>Caryophanaceae</taxon>
        <taxon>Planomicrobium</taxon>
    </lineage>
</organism>
<accession>A0ABU0GYJ7</accession>
<keyword evidence="2" id="KW-1185">Reference proteome</keyword>
<dbReference type="EMBL" id="JAUSWB010000009">
    <property type="protein sequence ID" value="MDQ0430422.1"/>
    <property type="molecule type" value="Genomic_DNA"/>
</dbReference>
<comment type="caution">
    <text evidence="1">The sequence shown here is derived from an EMBL/GenBank/DDBJ whole genome shotgun (WGS) entry which is preliminary data.</text>
</comment>
<sequence>MIRQNRTDGRAIMAGNFMLACFLLGGCLEVEGNLERIHTPEEKTEQDEPASKFVNFQEKEQVEEIDISRAEELEAIRNELIEKFLSHLEEEQWHMVTLKLEDPADVEVPSADFHEPQIAHAVLGKQEHSLNYAWLEINEMNSKFNEVWEKHWGRFVANPEGVSKQSLSVHLEKIQQKYESLLDHIRHVEFKSVTEYAQHLHDYKLYFEGAVLYRIEAALILLEALDTGERVDASVAEAVESAKESEAYAAMCNAELLSYQQSFQSDRSWNLQ</sequence>
<proteinExistence type="predicted"/>
<reference evidence="1 2" key="1">
    <citation type="submission" date="2023-07" db="EMBL/GenBank/DDBJ databases">
        <title>Genomic Encyclopedia of Type Strains, Phase IV (KMG-IV): sequencing the most valuable type-strain genomes for metagenomic binning, comparative biology and taxonomic classification.</title>
        <authorList>
            <person name="Goeker M."/>
        </authorList>
    </citation>
    <scope>NUCLEOTIDE SEQUENCE [LARGE SCALE GENOMIC DNA]</scope>
    <source>
        <strain evidence="1 2">DSM 16419</strain>
    </source>
</reference>
<name>A0ABU0GYJ7_9BACL</name>
<dbReference type="RefSeq" id="WP_308788375.1">
    <property type="nucleotide sequence ID" value="NZ_JAUSWB010000009.1"/>
</dbReference>
<evidence type="ECO:0000313" key="1">
    <source>
        <dbReference type="EMBL" id="MDQ0430422.1"/>
    </source>
</evidence>
<gene>
    <name evidence="1" type="ORF">QOZ98_003279</name>
</gene>
<evidence type="ECO:0000313" key="2">
    <source>
        <dbReference type="Proteomes" id="UP001241988"/>
    </source>
</evidence>